<dbReference type="EMBL" id="JABJRC010000005">
    <property type="protein sequence ID" value="NOL42793.1"/>
    <property type="molecule type" value="Genomic_DNA"/>
</dbReference>
<evidence type="ECO:0000313" key="2">
    <source>
        <dbReference type="Proteomes" id="UP000534306"/>
    </source>
</evidence>
<gene>
    <name evidence="1" type="ORF">HPO96_21340</name>
</gene>
<reference evidence="1 2" key="1">
    <citation type="submission" date="2020-05" db="EMBL/GenBank/DDBJ databases">
        <title>Genome sequence of Kribbella sandramycini ATCC 39419.</title>
        <authorList>
            <person name="Maclea K.S."/>
            <person name="Fair J.L."/>
        </authorList>
    </citation>
    <scope>NUCLEOTIDE SEQUENCE [LARGE SCALE GENOMIC DNA]</scope>
    <source>
        <strain evidence="1 2">ATCC 39419</strain>
    </source>
</reference>
<dbReference type="Proteomes" id="UP000534306">
    <property type="component" value="Unassembled WGS sequence"/>
</dbReference>
<accession>A0A7Y4L1U3</accession>
<keyword evidence="2" id="KW-1185">Reference proteome</keyword>
<protein>
    <submittedName>
        <fullName evidence="1">GTP-binding protein LepA</fullName>
    </submittedName>
</protein>
<sequence>MDHVDRLGEEHPPIPLDSADFTMRRPDLLASRFGGVLAYMTRVELEVERNVLELNLLLPDPPPVDKHFYADVWSPQELHHGVLLDRLQTLAGLPVSEPNVDQISFQLRFLGALAHLSAIQDVSRMLYYLTGVATEQSAILAYNLLHKGLLELDEQAVASTIIAPIRRQEPGHFAYYKIAARGLWSEMAPWQKWLVRLLRKQSFEVVGAYNKSQRAEFGGVMEALHITDGGDEGLQKYAQQIGRVELELLWAQKQGLRFPGYVLDSLRSAVHLYRR</sequence>
<organism evidence="1 2">
    <name type="scientific">Kribbella sandramycini</name>
    <dbReference type="NCBI Taxonomy" id="60450"/>
    <lineage>
        <taxon>Bacteria</taxon>
        <taxon>Bacillati</taxon>
        <taxon>Actinomycetota</taxon>
        <taxon>Actinomycetes</taxon>
        <taxon>Propionibacteriales</taxon>
        <taxon>Kribbellaceae</taxon>
        <taxon>Kribbella</taxon>
    </lineage>
</organism>
<comment type="caution">
    <text evidence="1">The sequence shown here is derived from an EMBL/GenBank/DDBJ whole genome shotgun (WGS) entry which is preliminary data.</text>
</comment>
<evidence type="ECO:0000313" key="1">
    <source>
        <dbReference type="EMBL" id="NOL42793.1"/>
    </source>
</evidence>
<proteinExistence type="predicted"/>
<name>A0A7Y4L1U3_9ACTN</name>
<dbReference type="AlphaFoldDB" id="A0A7Y4L1U3"/>